<dbReference type="Pfam" id="PF18962">
    <property type="entry name" value="Por_Secre_tail"/>
    <property type="match status" value="1"/>
</dbReference>
<evidence type="ECO:0000313" key="4">
    <source>
        <dbReference type="Proteomes" id="UP000184488"/>
    </source>
</evidence>
<dbReference type="EMBL" id="FQZI01000002">
    <property type="protein sequence ID" value="SHI76528.1"/>
    <property type="molecule type" value="Genomic_DNA"/>
</dbReference>
<evidence type="ECO:0000259" key="2">
    <source>
        <dbReference type="Pfam" id="PF18962"/>
    </source>
</evidence>
<evidence type="ECO:0000313" key="3">
    <source>
        <dbReference type="EMBL" id="SHI76528.1"/>
    </source>
</evidence>
<feature type="domain" description="Secretion system C-terminal sorting" evidence="2">
    <location>
        <begin position="927"/>
        <end position="1000"/>
    </location>
</feature>
<gene>
    <name evidence="3" type="ORF">SAMN05444363_1626</name>
</gene>
<dbReference type="AlphaFoldDB" id="A0A1M6DU39"/>
<keyword evidence="1" id="KW-0732">Signal</keyword>
<dbReference type="SUPFAM" id="SSF53474">
    <property type="entry name" value="alpha/beta-Hydrolases"/>
    <property type="match status" value="1"/>
</dbReference>
<sequence length="1002" mass="110963">MKQNYRLILLLCCCHFIIQAQSKKKIDFSDFSQKGMKTKIFLTNPKPFSILGQKNESYGMYGFYQSYQELSISDKLNRFNNSDYIKSQMKLETTSETIKIGLIHTEFETISKEAFENGKIKIENNKAKRLSSDYVFSKYSNTIIAPLTSRKKGLQTTFILDDKMFVNSTSNNIKNISINFDDNKGYVISEINKPISVNYNTEGTKNISFKIELENGETIIRKSTLQVSYSNEDTARLFRRSPSLITSTRNPDLAIYGATDQSPGKCEYEVFLSPDGVLDKPIFIVDGFDPSDSRNITAVYNLLTYTDAEGITQNLGDRIRNQEGFDVVVVNFPTYINALNNTIDGGADFIERNALSLVTVIELINNQKTGNEQNVVIGPSMGGLISRYALRFMELNSLNHQTRLWISFDSPHYGANVPIGLQHLFNYFAYGYGDVDAVKPLVEGMLRSPAAKQMLVDHFDAHTTSIVGVDDPRVPTTGLPLLPTGAQNFRNNFQNRMNTMGFPVNTRNISMINGSGLSAKFKDINNNDVNPGFDLINSNINTGTVFGLNTRAQTFCEYMPNANVQEQIVNVSIQAQIFFWVTQDTFIATAKQSSNTNGVDSSPGGLFDIFALANSLGGDPILTNFLNSMRCGYFSFIPAVSSMGLNIGGNINNNQPNYYFNINLGAADTPWDGVNTTTTNTTPFKNWYMPPTNEGHVKLTQGNVDFAWCEIVKPDFDFNTVSSNSTSTCTGNNANFTFDYNNIHGCLPTPTTFTATGNPTGSSVTFTPNSISANGTVNMSVSNIAPGTYTINVTPVGFPTKVIPVTVTIYPPNPNLNSATQYSLNNNGFTTANSATVPQGSNLELQIPSNLYSGTIEWFDPTGASRGSSNPTILNIQDNSIEEGTWQAQVTFTNDCSRMMIPSNIPFTVVVEPSLSTNQFQQLELSIYPNPSKDFITIKSPTTLSQIRTKIIDLRGRVIQDKEIKNVNSDQIHLEISILSEGAYILQIETEGSKITKRIIKE</sequence>
<organism evidence="3 4">
    <name type="scientific">Flavobacterium terrae</name>
    <dbReference type="NCBI Taxonomy" id="415425"/>
    <lineage>
        <taxon>Bacteria</taxon>
        <taxon>Pseudomonadati</taxon>
        <taxon>Bacteroidota</taxon>
        <taxon>Flavobacteriia</taxon>
        <taxon>Flavobacteriales</taxon>
        <taxon>Flavobacteriaceae</taxon>
        <taxon>Flavobacterium</taxon>
    </lineage>
</organism>
<keyword evidence="4" id="KW-1185">Reference proteome</keyword>
<dbReference type="NCBIfam" id="TIGR04183">
    <property type="entry name" value="Por_Secre_tail"/>
    <property type="match status" value="1"/>
</dbReference>
<evidence type="ECO:0000256" key="1">
    <source>
        <dbReference type="ARBA" id="ARBA00022729"/>
    </source>
</evidence>
<accession>A0A1M6DU39</accession>
<protein>
    <submittedName>
        <fullName evidence="3">Por secretion system C-terminal sorting domain-containing protein</fullName>
    </submittedName>
</protein>
<name>A0A1M6DU39_9FLAO</name>
<reference evidence="4" key="1">
    <citation type="submission" date="2016-11" db="EMBL/GenBank/DDBJ databases">
        <authorList>
            <person name="Varghese N."/>
            <person name="Submissions S."/>
        </authorList>
    </citation>
    <scope>NUCLEOTIDE SEQUENCE [LARGE SCALE GENOMIC DNA]</scope>
    <source>
        <strain evidence="4">DSM 18829</strain>
    </source>
</reference>
<dbReference type="InterPro" id="IPR029058">
    <property type="entry name" value="AB_hydrolase_fold"/>
</dbReference>
<dbReference type="STRING" id="415425.SAMN05444363_1626"/>
<dbReference type="Gene3D" id="3.40.50.1820">
    <property type="entry name" value="alpha/beta hydrolase"/>
    <property type="match status" value="1"/>
</dbReference>
<dbReference type="InterPro" id="IPR026444">
    <property type="entry name" value="Secre_tail"/>
</dbReference>
<proteinExistence type="predicted"/>
<dbReference type="Proteomes" id="UP000184488">
    <property type="component" value="Unassembled WGS sequence"/>
</dbReference>